<dbReference type="Proteomes" id="UP000254330">
    <property type="component" value="Unassembled WGS sequence"/>
</dbReference>
<evidence type="ECO:0000256" key="2">
    <source>
        <dbReference type="SAM" id="Phobius"/>
    </source>
</evidence>
<sequence length="517" mass="58764">MFFSSKKKVAFTYTDYKIQFFRFVDKDVAKGEVIEAPLVGGTVREGLIVDEIVFFDTLKEMVKINHIKGHSVIYTVPDHAVTMRNVEHPEDLHNQSLKEYFELEIGETIHLPFDEPVIDVYDPDPEDQHAILFASNGIEVIKMQQLLNDAGLKPIGADIKSLANLRLAEQIFPSLEDQTTMVVSTLINEMSLSIFSKGHLEFLRFQSIETELTQWQLNETENGFTYTYNGNLADYKMNLMEALAEIGRIMNFYRFSVSKDQRQIEQIILMGDCPENQYIYDMLSSQFELPVFKLDDLKLKQYYPNYNAGHAELLGLALRADPFTQVPLINLMPPLRSARSSNKIGIWAAAILGVLFIAGVAVWNYSLSTDVADLQKENEAKVAALDEANSQLEQLQSSDGDSLEDAVKTIEQLSYPVTPIIAAVNKNLADYNYKTNYEFAETSAKAVIQYETYSELANYIEKIQMNPIFKDVKVNTINTKKPGNENDEVQIDETIDRHIAEIELDLNLTALQEERND</sequence>
<evidence type="ECO:0000313" key="3">
    <source>
        <dbReference type="EMBL" id="STX10140.1"/>
    </source>
</evidence>
<keyword evidence="1" id="KW-0175">Coiled coil</keyword>
<dbReference type="InterPro" id="IPR005883">
    <property type="entry name" value="PilM"/>
</dbReference>
<dbReference type="Pfam" id="PF11104">
    <property type="entry name" value="PilM_2"/>
    <property type="match status" value="1"/>
</dbReference>
<comment type="caution">
    <text evidence="3">The sequence shown here is derived from an EMBL/GenBank/DDBJ whole genome shotgun (WGS) entry which is preliminary data.</text>
</comment>
<feature type="coiled-coil region" evidence="1">
    <location>
        <begin position="371"/>
        <end position="398"/>
    </location>
</feature>
<reference evidence="4 6" key="2">
    <citation type="submission" date="2019-03" db="EMBL/GenBank/DDBJ databases">
        <title>Genomic Encyclopedia of Type Strains, Phase IV (KMG-IV): sequencing the most valuable type-strain genomes for metagenomic binning, comparative biology and taxonomic classification.</title>
        <authorList>
            <person name="Goeker M."/>
        </authorList>
    </citation>
    <scope>NUCLEOTIDE SEQUENCE [LARGE SCALE GENOMIC DNA]</scope>
    <source>
        <strain evidence="4 6">DSM 20580</strain>
    </source>
</reference>
<name>A0A8B4QBM7_9BACL</name>
<protein>
    <submittedName>
        <fullName evidence="4">Tfp pilus assembly PilM family ATPase</fullName>
    </submittedName>
    <submittedName>
        <fullName evidence="3">Type IV pilus assembly protein PilM</fullName>
    </submittedName>
</protein>
<gene>
    <name evidence="4" type="ORF">DFR61_10191</name>
    <name evidence="3" type="ORF">NCTC10597_01853</name>
</gene>
<keyword evidence="2" id="KW-0472">Membrane</keyword>
<reference evidence="3 5" key="1">
    <citation type="submission" date="2018-06" db="EMBL/GenBank/DDBJ databases">
        <authorList>
            <consortium name="Pathogen Informatics"/>
            <person name="Doyle S."/>
        </authorList>
    </citation>
    <scope>NUCLEOTIDE SEQUENCE [LARGE SCALE GENOMIC DNA]</scope>
    <source>
        <strain evidence="3 5">NCTC10597</strain>
    </source>
</reference>
<keyword evidence="2" id="KW-0812">Transmembrane</keyword>
<evidence type="ECO:0000256" key="1">
    <source>
        <dbReference type="SAM" id="Coils"/>
    </source>
</evidence>
<dbReference type="EMBL" id="UGNP01000001">
    <property type="protein sequence ID" value="STX10140.1"/>
    <property type="molecule type" value="Genomic_DNA"/>
</dbReference>
<accession>A0A8B4QBM7</accession>
<dbReference type="Gene3D" id="3.30.1490.300">
    <property type="match status" value="1"/>
</dbReference>
<dbReference type="RefSeq" id="WP_166636036.1">
    <property type="nucleotide sequence ID" value="NZ_BJUE01000001.1"/>
</dbReference>
<organism evidence="3 5">
    <name type="scientific">Kurthia zopfii</name>
    <dbReference type="NCBI Taxonomy" id="1650"/>
    <lineage>
        <taxon>Bacteria</taxon>
        <taxon>Bacillati</taxon>
        <taxon>Bacillota</taxon>
        <taxon>Bacilli</taxon>
        <taxon>Bacillales</taxon>
        <taxon>Caryophanaceae</taxon>
        <taxon>Kurthia</taxon>
    </lineage>
</organism>
<evidence type="ECO:0000313" key="5">
    <source>
        <dbReference type="Proteomes" id="UP000254330"/>
    </source>
</evidence>
<dbReference type="Proteomes" id="UP000294641">
    <property type="component" value="Unassembled WGS sequence"/>
</dbReference>
<keyword evidence="6" id="KW-1185">Reference proteome</keyword>
<dbReference type="EMBL" id="SNZG01000001">
    <property type="protein sequence ID" value="TDR44254.1"/>
    <property type="molecule type" value="Genomic_DNA"/>
</dbReference>
<feature type="transmembrane region" description="Helical" evidence="2">
    <location>
        <begin position="344"/>
        <end position="365"/>
    </location>
</feature>
<evidence type="ECO:0000313" key="4">
    <source>
        <dbReference type="EMBL" id="TDR44254.1"/>
    </source>
</evidence>
<evidence type="ECO:0000313" key="6">
    <source>
        <dbReference type="Proteomes" id="UP000294641"/>
    </source>
</evidence>
<proteinExistence type="predicted"/>
<keyword evidence="2" id="KW-1133">Transmembrane helix</keyword>
<dbReference type="Gene3D" id="3.30.420.40">
    <property type="match status" value="2"/>
</dbReference>
<dbReference type="AlphaFoldDB" id="A0A8B4QBM7"/>